<accession>A0A7X0NG27</accession>
<evidence type="ECO:0000256" key="8">
    <source>
        <dbReference type="ARBA" id="ARBA00023136"/>
    </source>
</evidence>
<dbReference type="GO" id="GO:0043190">
    <property type="term" value="C:ATP-binding cassette (ABC) transporter complex"/>
    <property type="evidence" value="ECO:0007669"/>
    <property type="project" value="InterPro"/>
</dbReference>
<comment type="similarity">
    <text evidence="2 9">Belongs to the ABC-2 integral membrane protein family.</text>
</comment>
<dbReference type="InterPro" id="IPR000412">
    <property type="entry name" value="ABC_2_transport"/>
</dbReference>
<evidence type="ECO:0000256" key="2">
    <source>
        <dbReference type="ARBA" id="ARBA00007783"/>
    </source>
</evidence>
<feature type="transmembrane region" description="Helical" evidence="9">
    <location>
        <begin position="219"/>
        <end position="240"/>
    </location>
</feature>
<dbReference type="InterPro" id="IPR013525">
    <property type="entry name" value="ABC2_TM"/>
</dbReference>
<dbReference type="Proteomes" id="UP000537141">
    <property type="component" value="Unassembled WGS sequence"/>
</dbReference>
<feature type="transmembrane region" description="Helical" evidence="9">
    <location>
        <begin position="27"/>
        <end position="50"/>
    </location>
</feature>
<sequence>MSNFWNLIFYKASSNLMAESKKTYLSFLWWFFEPMLLMVIYYLVFGLILSVETEDFVSYLLIGLVVWQWLFRTVTNSANSITDAGSIIGKVSINKVFFPAVTVLTDAAKSLFVFLVLFLYLFIVGYEITSAYWVLPLLFASELLLVIAISLWAALIVPFLPDVKILINSVLMAMMFASGIFYSTDLIPPSIENYFYLNPMAYLIQCYRDVLLEGNVPDLVYLSKMTFVFIILILGALAFAKRFNNSYFKVVLR</sequence>
<evidence type="ECO:0000313" key="11">
    <source>
        <dbReference type="EMBL" id="MBB6542785.1"/>
    </source>
</evidence>
<keyword evidence="4 9" id="KW-1003">Cell membrane</keyword>
<evidence type="ECO:0000256" key="1">
    <source>
        <dbReference type="ARBA" id="ARBA00004429"/>
    </source>
</evidence>
<feature type="transmembrane region" description="Helical" evidence="9">
    <location>
        <begin position="96"/>
        <end position="124"/>
    </location>
</feature>
<keyword evidence="6 9" id="KW-0812">Transmembrane</keyword>
<keyword evidence="8 9" id="KW-0472">Membrane</keyword>
<comment type="caution">
    <text evidence="11">The sequence shown here is derived from an EMBL/GenBank/DDBJ whole genome shotgun (WGS) entry which is preliminary data.</text>
</comment>
<comment type="subcellular location">
    <subcellularLocation>
        <location evidence="1 9">Cell inner membrane</location>
        <topology evidence="1 9">Multi-pass membrane protein</topology>
    </subcellularLocation>
</comment>
<evidence type="ECO:0000256" key="4">
    <source>
        <dbReference type="ARBA" id="ARBA00022475"/>
    </source>
</evidence>
<keyword evidence="12" id="KW-1185">Reference proteome</keyword>
<dbReference type="PROSITE" id="PS51012">
    <property type="entry name" value="ABC_TM2"/>
    <property type="match status" value="1"/>
</dbReference>
<dbReference type="GO" id="GO:0140359">
    <property type="term" value="F:ABC-type transporter activity"/>
    <property type="evidence" value="ECO:0007669"/>
    <property type="project" value="InterPro"/>
</dbReference>
<feature type="transmembrane region" description="Helical" evidence="9">
    <location>
        <begin position="165"/>
        <end position="184"/>
    </location>
</feature>
<dbReference type="PRINTS" id="PR00164">
    <property type="entry name" value="ABC2TRNSPORT"/>
</dbReference>
<dbReference type="AlphaFoldDB" id="A0A7X0NG27"/>
<organism evidence="11 12">
    <name type="scientific">Thalassotalea piscium</name>
    <dbReference type="NCBI Taxonomy" id="1230533"/>
    <lineage>
        <taxon>Bacteria</taxon>
        <taxon>Pseudomonadati</taxon>
        <taxon>Pseudomonadota</taxon>
        <taxon>Gammaproteobacteria</taxon>
        <taxon>Alteromonadales</taxon>
        <taxon>Colwelliaceae</taxon>
        <taxon>Thalassotalea</taxon>
    </lineage>
</organism>
<keyword evidence="5" id="KW-0997">Cell inner membrane</keyword>
<dbReference type="PANTHER" id="PTHR30413:SF8">
    <property type="entry name" value="TRANSPORT PERMEASE PROTEIN"/>
    <property type="match status" value="1"/>
</dbReference>
<feature type="transmembrane region" description="Helical" evidence="9">
    <location>
        <begin position="56"/>
        <end position="75"/>
    </location>
</feature>
<reference evidence="11 12" key="1">
    <citation type="submission" date="2020-08" db="EMBL/GenBank/DDBJ databases">
        <title>Genomic Encyclopedia of Type Strains, Phase IV (KMG-IV): sequencing the most valuable type-strain genomes for metagenomic binning, comparative biology and taxonomic classification.</title>
        <authorList>
            <person name="Goeker M."/>
        </authorList>
    </citation>
    <scope>NUCLEOTIDE SEQUENCE [LARGE SCALE GENOMIC DNA]</scope>
    <source>
        <strain evidence="11 12">DSM 26287</strain>
    </source>
</reference>
<dbReference type="RefSeq" id="WP_184423595.1">
    <property type="nucleotide sequence ID" value="NZ_AP027362.1"/>
</dbReference>
<feature type="transmembrane region" description="Helical" evidence="9">
    <location>
        <begin position="130"/>
        <end position="153"/>
    </location>
</feature>
<gene>
    <name evidence="11" type="ORF">HNQ55_001285</name>
</gene>
<name>A0A7X0NG27_9GAMM</name>
<evidence type="ECO:0000256" key="9">
    <source>
        <dbReference type="RuleBase" id="RU361157"/>
    </source>
</evidence>
<evidence type="ECO:0000256" key="7">
    <source>
        <dbReference type="ARBA" id="ARBA00022989"/>
    </source>
</evidence>
<dbReference type="Pfam" id="PF01061">
    <property type="entry name" value="ABC2_membrane"/>
    <property type="match status" value="1"/>
</dbReference>
<proteinExistence type="inferred from homology"/>
<feature type="domain" description="ABC transmembrane type-2" evidence="10">
    <location>
        <begin position="25"/>
        <end position="242"/>
    </location>
</feature>
<protein>
    <recommendedName>
        <fullName evidence="9">Transport permease protein</fullName>
    </recommendedName>
</protein>
<keyword evidence="7 9" id="KW-1133">Transmembrane helix</keyword>
<evidence type="ECO:0000259" key="10">
    <source>
        <dbReference type="PROSITE" id="PS51012"/>
    </source>
</evidence>
<evidence type="ECO:0000256" key="3">
    <source>
        <dbReference type="ARBA" id="ARBA00022448"/>
    </source>
</evidence>
<evidence type="ECO:0000256" key="5">
    <source>
        <dbReference type="ARBA" id="ARBA00022519"/>
    </source>
</evidence>
<dbReference type="InterPro" id="IPR047817">
    <property type="entry name" value="ABC2_TM_bact-type"/>
</dbReference>
<keyword evidence="3 9" id="KW-0813">Transport</keyword>
<dbReference type="EMBL" id="JACHHU010000007">
    <property type="protein sequence ID" value="MBB6542785.1"/>
    <property type="molecule type" value="Genomic_DNA"/>
</dbReference>
<evidence type="ECO:0000313" key="12">
    <source>
        <dbReference type="Proteomes" id="UP000537141"/>
    </source>
</evidence>
<dbReference type="PANTHER" id="PTHR30413">
    <property type="entry name" value="INNER MEMBRANE TRANSPORT PERMEASE"/>
    <property type="match status" value="1"/>
</dbReference>
<evidence type="ECO:0000256" key="6">
    <source>
        <dbReference type="ARBA" id="ARBA00022692"/>
    </source>
</evidence>
<dbReference type="GO" id="GO:0015920">
    <property type="term" value="P:lipopolysaccharide transport"/>
    <property type="evidence" value="ECO:0007669"/>
    <property type="project" value="TreeGrafter"/>
</dbReference>